<dbReference type="InterPro" id="IPR002935">
    <property type="entry name" value="SAM_O-MeTrfase"/>
</dbReference>
<dbReference type="AlphaFoldDB" id="A0A1M7IYW3"/>
<dbReference type="STRING" id="1027249.SAMN05216179_0186"/>
<dbReference type="Pfam" id="PF01596">
    <property type="entry name" value="Methyltransf_3"/>
    <property type="match status" value="1"/>
</dbReference>
<dbReference type="GO" id="GO:0008171">
    <property type="term" value="F:O-methyltransferase activity"/>
    <property type="evidence" value="ECO:0007669"/>
    <property type="project" value="InterPro"/>
</dbReference>
<keyword evidence="1 4" id="KW-0489">Methyltransferase</keyword>
<dbReference type="EMBL" id="FRCZ01000001">
    <property type="protein sequence ID" value="SHM45457.1"/>
    <property type="molecule type" value="Genomic_DNA"/>
</dbReference>
<dbReference type="InterPro" id="IPR050362">
    <property type="entry name" value="Cation-dep_OMT"/>
</dbReference>
<evidence type="ECO:0000256" key="3">
    <source>
        <dbReference type="ARBA" id="ARBA00022691"/>
    </source>
</evidence>
<organism evidence="4 5">
    <name type="scientific">Gracilibacillus kekensis</name>
    <dbReference type="NCBI Taxonomy" id="1027249"/>
    <lineage>
        <taxon>Bacteria</taxon>
        <taxon>Bacillati</taxon>
        <taxon>Bacillota</taxon>
        <taxon>Bacilli</taxon>
        <taxon>Bacillales</taxon>
        <taxon>Bacillaceae</taxon>
        <taxon>Gracilibacillus</taxon>
    </lineage>
</organism>
<proteinExistence type="predicted"/>
<accession>A0A1M7IYW3</accession>
<dbReference type="GO" id="GO:0008757">
    <property type="term" value="F:S-adenosylmethionine-dependent methyltransferase activity"/>
    <property type="evidence" value="ECO:0007669"/>
    <property type="project" value="TreeGrafter"/>
</dbReference>
<protein>
    <submittedName>
        <fullName evidence="4">Predicted O-methyltransferase YrrM</fullName>
    </submittedName>
</protein>
<dbReference type="GO" id="GO:0032259">
    <property type="term" value="P:methylation"/>
    <property type="evidence" value="ECO:0007669"/>
    <property type="project" value="UniProtKB-KW"/>
</dbReference>
<dbReference type="RefSeq" id="WP_073198793.1">
    <property type="nucleotide sequence ID" value="NZ_FRCZ01000001.1"/>
</dbReference>
<dbReference type="PANTHER" id="PTHR10509">
    <property type="entry name" value="O-METHYLTRANSFERASE-RELATED"/>
    <property type="match status" value="1"/>
</dbReference>
<dbReference type="Gene3D" id="3.40.50.150">
    <property type="entry name" value="Vaccinia Virus protein VP39"/>
    <property type="match status" value="1"/>
</dbReference>
<sequence length="211" mass="23035">MNKINHYIDTVFEPQDQLLEEVLDSIKENGMPNISVSPSSGKFLTILVSIANAKNILEIGALGGYSGICLARGFQEKGQLTSLELEEKYANLAKSNLTKAGFGEQVSYLTGPALESLESLAQKNKRYDFFFIDADKGNYPNYLESCIKIAEKNAVIAVDNVLVRGTVADDTLEAIGHTNIMKEFNQLVADHPKLDAILVPIGDGITIARVK</sequence>
<evidence type="ECO:0000313" key="4">
    <source>
        <dbReference type="EMBL" id="SHM45457.1"/>
    </source>
</evidence>
<keyword evidence="5" id="KW-1185">Reference proteome</keyword>
<dbReference type="PROSITE" id="PS51682">
    <property type="entry name" value="SAM_OMT_I"/>
    <property type="match status" value="1"/>
</dbReference>
<keyword evidence="2 4" id="KW-0808">Transferase</keyword>
<dbReference type="OrthoDB" id="9799672at2"/>
<evidence type="ECO:0000256" key="2">
    <source>
        <dbReference type="ARBA" id="ARBA00022679"/>
    </source>
</evidence>
<evidence type="ECO:0000313" key="5">
    <source>
        <dbReference type="Proteomes" id="UP000184184"/>
    </source>
</evidence>
<evidence type="ECO:0000256" key="1">
    <source>
        <dbReference type="ARBA" id="ARBA00022603"/>
    </source>
</evidence>
<name>A0A1M7IYW3_9BACI</name>
<reference evidence="4 5" key="1">
    <citation type="submission" date="2016-11" db="EMBL/GenBank/DDBJ databases">
        <authorList>
            <person name="Jaros S."/>
            <person name="Januszkiewicz K."/>
            <person name="Wedrychowicz H."/>
        </authorList>
    </citation>
    <scope>NUCLEOTIDE SEQUENCE [LARGE SCALE GENOMIC DNA]</scope>
    <source>
        <strain evidence="4 5">CGMCC 1.10681</strain>
    </source>
</reference>
<keyword evidence="3" id="KW-0949">S-adenosyl-L-methionine</keyword>
<dbReference type="SUPFAM" id="SSF53335">
    <property type="entry name" value="S-adenosyl-L-methionine-dependent methyltransferases"/>
    <property type="match status" value="1"/>
</dbReference>
<gene>
    <name evidence="4" type="ORF">SAMN05216179_0186</name>
</gene>
<dbReference type="Proteomes" id="UP000184184">
    <property type="component" value="Unassembled WGS sequence"/>
</dbReference>
<dbReference type="PANTHER" id="PTHR10509:SF14">
    <property type="entry name" value="CAFFEOYL-COA O-METHYLTRANSFERASE 3-RELATED"/>
    <property type="match status" value="1"/>
</dbReference>
<dbReference type="InterPro" id="IPR029063">
    <property type="entry name" value="SAM-dependent_MTases_sf"/>
</dbReference>